<dbReference type="EMBL" id="SMAR01000019">
    <property type="protein sequence ID" value="TCT37328.1"/>
    <property type="molecule type" value="Genomic_DNA"/>
</dbReference>
<dbReference type="InterPro" id="IPR005624">
    <property type="entry name" value="PduO/GlcC-like"/>
</dbReference>
<dbReference type="SUPFAM" id="SSF143744">
    <property type="entry name" value="GlcG-like"/>
    <property type="match status" value="1"/>
</dbReference>
<dbReference type="HAMAP" id="MF_00761">
    <property type="entry name" value="UPF0303"/>
    <property type="match status" value="1"/>
</dbReference>
<comment type="caution">
    <text evidence="2">The sequence shown here is derived from an EMBL/GenBank/DDBJ whole genome shotgun (WGS) entry which is preliminary data.</text>
</comment>
<keyword evidence="3" id="KW-1185">Reference proteome</keyword>
<dbReference type="PANTHER" id="PTHR28255">
    <property type="match status" value="1"/>
</dbReference>
<dbReference type="PIRSF" id="PIRSF008757">
    <property type="entry name" value="UCP008757"/>
    <property type="match status" value="1"/>
</dbReference>
<dbReference type="InterPro" id="IPR038084">
    <property type="entry name" value="PduO/GlcC-like_sf"/>
</dbReference>
<name>A0A4V2V448_9HYPH</name>
<dbReference type="InterPro" id="IPR010371">
    <property type="entry name" value="YBR137W-like"/>
</dbReference>
<accession>A0A4V2V448</accession>
<comment type="similarity">
    <text evidence="1">Belongs to the UPF0303 family.</text>
</comment>
<proteinExistence type="inferred from homology"/>
<dbReference type="NCBIfam" id="NF002696">
    <property type="entry name" value="PRK02487.1-5"/>
    <property type="match status" value="1"/>
</dbReference>
<organism evidence="2 3">
    <name type="scientific">Martelella mediterranea</name>
    <dbReference type="NCBI Taxonomy" id="293089"/>
    <lineage>
        <taxon>Bacteria</taxon>
        <taxon>Pseudomonadati</taxon>
        <taxon>Pseudomonadota</taxon>
        <taxon>Alphaproteobacteria</taxon>
        <taxon>Hyphomicrobiales</taxon>
        <taxon>Aurantimonadaceae</taxon>
        <taxon>Martelella</taxon>
    </lineage>
</organism>
<evidence type="ECO:0000256" key="1">
    <source>
        <dbReference type="HAMAP-Rule" id="MF_00761"/>
    </source>
</evidence>
<dbReference type="AlphaFoldDB" id="A0A4V2V448"/>
<sequence length="160" mass="17595">MQAMTETENMVAGQEERLIFPAFSEDDAWELGQRLVARAHSHNASVVIDIRTQDRMLFHAALSGTAPANDLWARRKSNVVFHFQRSSYAVELEHKRKGVSIGPEIGLDIKDYADHGGSFPVRVKETGVVAAITVSGLASADDHGLIVSVLEEFLPHSEKS</sequence>
<gene>
    <name evidence="2" type="ORF">EDC90_101965</name>
</gene>
<dbReference type="Gene3D" id="3.30.450.150">
    <property type="entry name" value="Haem-degrading domain"/>
    <property type="match status" value="1"/>
</dbReference>
<dbReference type="Pfam" id="PF03928">
    <property type="entry name" value="HbpS-like"/>
    <property type="match status" value="1"/>
</dbReference>
<reference evidence="2 3" key="1">
    <citation type="submission" date="2019-03" db="EMBL/GenBank/DDBJ databases">
        <title>Freshwater and sediment microbial communities from various areas in North America, analyzing microbe dynamics in response to fracking.</title>
        <authorList>
            <person name="Lamendella R."/>
        </authorList>
    </citation>
    <scope>NUCLEOTIDE SEQUENCE [LARGE SCALE GENOMIC DNA]</scope>
    <source>
        <strain evidence="2 3">175.2</strain>
    </source>
</reference>
<evidence type="ECO:0000313" key="3">
    <source>
        <dbReference type="Proteomes" id="UP000295097"/>
    </source>
</evidence>
<dbReference type="Proteomes" id="UP000295097">
    <property type="component" value="Unassembled WGS sequence"/>
</dbReference>
<evidence type="ECO:0000313" key="2">
    <source>
        <dbReference type="EMBL" id="TCT37328.1"/>
    </source>
</evidence>
<dbReference type="PANTHER" id="PTHR28255:SF1">
    <property type="entry name" value="UPF0303 PROTEIN YBR137W"/>
    <property type="match status" value="1"/>
</dbReference>
<protein>
    <recommendedName>
        <fullName evidence="1">UPF0303 protein EDC90_101965</fullName>
    </recommendedName>
</protein>